<comment type="caution">
    <text evidence="1">The sequence shown here is derived from an EMBL/GenBank/DDBJ whole genome shotgun (WGS) entry which is preliminary data.</text>
</comment>
<reference evidence="1 2" key="1">
    <citation type="submission" date="2024-07" db="EMBL/GenBank/DDBJ databases">
        <authorList>
            <person name="Dulla G.F.J."/>
            <person name="Delorm J.G."/>
        </authorList>
    </citation>
    <scope>NUCLEOTIDE SEQUENCE [LARGE SCALE GENOMIC DNA]</scope>
    <source>
        <strain evidence="1 2">JGD 233</strain>
    </source>
</reference>
<dbReference type="EMBL" id="JBFKZN010000007">
    <property type="protein sequence ID" value="MEW5290333.1"/>
    <property type="molecule type" value="Genomic_DNA"/>
</dbReference>
<protein>
    <submittedName>
        <fullName evidence="1">Uncharacterized protein</fullName>
    </submittedName>
</protein>
<sequence length="67" mass="7605">MMPKEGFSSEFAVKTSDGWWFFNPKMKKEANDVFFKINTCQASGTPYNAPPLTRNNDANVIVTAREK</sequence>
<dbReference type="Proteomes" id="UP001554567">
    <property type="component" value="Unassembled WGS sequence"/>
</dbReference>
<name>A0ABV3N3C7_9GAMM</name>
<keyword evidence="2" id="KW-1185">Reference proteome</keyword>
<dbReference type="RefSeq" id="WP_367167889.1">
    <property type="nucleotide sequence ID" value="NZ_JBFKZN010000007.1"/>
</dbReference>
<evidence type="ECO:0000313" key="1">
    <source>
        <dbReference type="EMBL" id="MEW5290333.1"/>
    </source>
</evidence>
<proteinExistence type="predicted"/>
<accession>A0ABV3N3C7</accession>
<evidence type="ECO:0000313" key="2">
    <source>
        <dbReference type="Proteomes" id="UP001554567"/>
    </source>
</evidence>
<gene>
    <name evidence="1" type="ORF">ABW286_14280</name>
</gene>
<organism evidence="1 2">
    <name type="scientific">Erwinia papayae</name>
    <dbReference type="NCBI Taxonomy" id="206499"/>
    <lineage>
        <taxon>Bacteria</taxon>
        <taxon>Pseudomonadati</taxon>
        <taxon>Pseudomonadota</taxon>
        <taxon>Gammaproteobacteria</taxon>
        <taxon>Enterobacterales</taxon>
        <taxon>Erwiniaceae</taxon>
        <taxon>Erwinia</taxon>
    </lineage>
</organism>